<dbReference type="Proteomes" id="UP000236161">
    <property type="component" value="Unassembled WGS sequence"/>
</dbReference>
<dbReference type="EMBL" id="KZ451999">
    <property type="protein sequence ID" value="PKA53273.1"/>
    <property type="molecule type" value="Genomic_DNA"/>
</dbReference>
<protein>
    <submittedName>
        <fullName evidence="1">Uncharacterized protein</fullName>
    </submittedName>
</protein>
<gene>
    <name evidence="1" type="ORF">AXF42_Ash010003</name>
</gene>
<evidence type="ECO:0000313" key="2">
    <source>
        <dbReference type="Proteomes" id="UP000236161"/>
    </source>
</evidence>
<dbReference type="OrthoDB" id="1852000at2759"/>
<reference evidence="1 2" key="1">
    <citation type="journal article" date="2017" name="Nature">
        <title>The Apostasia genome and the evolution of orchids.</title>
        <authorList>
            <person name="Zhang G.Q."/>
            <person name="Liu K.W."/>
            <person name="Li Z."/>
            <person name="Lohaus R."/>
            <person name="Hsiao Y.Y."/>
            <person name="Niu S.C."/>
            <person name="Wang J.Y."/>
            <person name="Lin Y.C."/>
            <person name="Xu Q."/>
            <person name="Chen L.J."/>
            <person name="Yoshida K."/>
            <person name="Fujiwara S."/>
            <person name="Wang Z.W."/>
            <person name="Zhang Y.Q."/>
            <person name="Mitsuda N."/>
            <person name="Wang M."/>
            <person name="Liu G.H."/>
            <person name="Pecoraro L."/>
            <person name="Huang H.X."/>
            <person name="Xiao X.J."/>
            <person name="Lin M."/>
            <person name="Wu X.Y."/>
            <person name="Wu W.L."/>
            <person name="Chen Y.Y."/>
            <person name="Chang S.B."/>
            <person name="Sakamoto S."/>
            <person name="Ohme-Takagi M."/>
            <person name="Yagi M."/>
            <person name="Zeng S.J."/>
            <person name="Shen C.Y."/>
            <person name="Yeh C.M."/>
            <person name="Luo Y.B."/>
            <person name="Tsai W.C."/>
            <person name="Van de Peer Y."/>
            <person name="Liu Z.J."/>
        </authorList>
    </citation>
    <scope>NUCLEOTIDE SEQUENCE [LARGE SCALE GENOMIC DNA]</scope>
    <source>
        <strain evidence="2">cv. Shenzhen</strain>
        <tissue evidence="1">Stem</tissue>
    </source>
</reference>
<accession>A0A2I0ACK2</accession>
<evidence type="ECO:0000313" key="1">
    <source>
        <dbReference type="EMBL" id="PKA53273.1"/>
    </source>
</evidence>
<sequence>MSRVNAKYNIKINYMKAWDTRRKAIKAIFSGRKELYKNLYRYYECLIVVMPGTVYDIQKSQANIVVLY</sequence>
<dbReference type="AlphaFoldDB" id="A0A2I0ACK2"/>
<organism evidence="1 2">
    <name type="scientific">Apostasia shenzhenica</name>
    <dbReference type="NCBI Taxonomy" id="1088818"/>
    <lineage>
        <taxon>Eukaryota</taxon>
        <taxon>Viridiplantae</taxon>
        <taxon>Streptophyta</taxon>
        <taxon>Embryophyta</taxon>
        <taxon>Tracheophyta</taxon>
        <taxon>Spermatophyta</taxon>
        <taxon>Magnoliopsida</taxon>
        <taxon>Liliopsida</taxon>
        <taxon>Asparagales</taxon>
        <taxon>Orchidaceae</taxon>
        <taxon>Apostasioideae</taxon>
        <taxon>Apostasia</taxon>
    </lineage>
</organism>
<keyword evidence="2" id="KW-1185">Reference proteome</keyword>
<proteinExistence type="predicted"/>
<name>A0A2I0ACK2_9ASPA</name>